<comment type="caution">
    <text evidence="1">The sequence shown here is derived from an EMBL/GenBank/DDBJ whole genome shotgun (WGS) entry which is preliminary data.</text>
</comment>
<gene>
    <name evidence="1" type="ORF">B0F87_109124</name>
</gene>
<dbReference type="Proteomes" id="UP000240010">
    <property type="component" value="Unassembled WGS sequence"/>
</dbReference>
<name>A0A2S6HAJ4_9GAMM</name>
<reference evidence="1 2" key="1">
    <citation type="submission" date="2018-02" db="EMBL/GenBank/DDBJ databases">
        <title>Subsurface microbial communities from deep shales in Ohio and West Virginia, USA.</title>
        <authorList>
            <person name="Wrighton K."/>
        </authorList>
    </citation>
    <scope>NUCLEOTIDE SEQUENCE [LARGE SCALE GENOMIC DNA]</scope>
    <source>
        <strain evidence="1 2">OWC-DMM</strain>
    </source>
</reference>
<accession>A0A2S6HAJ4</accession>
<dbReference type="AlphaFoldDB" id="A0A2S6HAJ4"/>
<evidence type="ECO:0000313" key="2">
    <source>
        <dbReference type="Proteomes" id="UP000240010"/>
    </source>
</evidence>
<protein>
    <recommendedName>
        <fullName evidence="3">Peptidase M41-like protein</fullName>
    </recommendedName>
</protein>
<organism evidence="1 2">
    <name type="scientific">Methylobacter tundripaludum</name>
    <dbReference type="NCBI Taxonomy" id="173365"/>
    <lineage>
        <taxon>Bacteria</taxon>
        <taxon>Pseudomonadati</taxon>
        <taxon>Pseudomonadota</taxon>
        <taxon>Gammaproteobacteria</taxon>
        <taxon>Methylococcales</taxon>
        <taxon>Methylococcaceae</taxon>
        <taxon>Methylobacter</taxon>
    </lineage>
</organism>
<sequence>MKRNKIIEVLDLDKLAEHKQRVAFHEAGHAAGIHLNNKARKLPPVFFKIIFKDMGGVTDADVMAYQTTHDDCIARVEGGRLIESLPPSIDSLVRELTKHNDAMMQLVKDYTTAFEADIINLLIGPLAEAKHVAETDDELFNHQLVNLKALKNYGGSSDLALANEYLQSFSTDKQQRDEKLDELFTIAFDFVNNDANWAAITQLAEHIRGGSKNIIDCEEIVSMLDQSVDHFQNRRSVARHHHNG</sequence>
<dbReference type="EMBL" id="PTIZ01000009">
    <property type="protein sequence ID" value="PPK74478.1"/>
    <property type="molecule type" value="Genomic_DNA"/>
</dbReference>
<evidence type="ECO:0000313" key="1">
    <source>
        <dbReference type="EMBL" id="PPK74478.1"/>
    </source>
</evidence>
<evidence type="ECO:0008006" key="3">
    <source>
        <dbReference type="Google" id="ProtNLM"/>
    </source>
</evidence>
<proteinExistence type="predicted"/>
<dbReference type="RefSeq" id="WP_104429819.1">
    <property type="nucleotide sequence ID" value="NZ_PTIZ01000009.1"/>
</dbReference>